<evidence type="ECO:0000256" key="1">
    <source>
        <dbReference type="ARBA" id="ARBA00004323"/>
    </source>
</evidence>
<keyword evidence="6" id="KW-0472">Membrane</keyword>
<sequence>PLEGKPTPSFSTFLRFLQTEQDLDACNPHWQRQAAHVLFSAIRYTHIGKLENLPETLSKLQSHLGTSVSLTLPNKNRSASDVRYSCLTQSTAELIYHMYKDDFTTFQYSADSWHAYALANEKIPATVPETKFLDELIERNLVISYLYEQCEANYRYSARRLQDLIK</sequence>
<keyword evidence="5" id="KW-0333">Golgi apparatus</keyword>
<comment type="subcellular location">
    <subcellularLocation>
        <location evidence="1">Golgi apparatus membrane</location>
        <topology evidence="1">Single-pass type II membrane protein</topology>
    </subcellularLocation>
</comment>
<dbReference type="Pfam" id="PF03567">
    <property type="entry name" value="Sulfotransfer_2"/>
    <property type="match status" value="1"/>
</dbReference>
<keyword evidence="4" id="KW-1133">Transmembrane helix</keyword>
<comment type="caution">
    <text evidence="8">The sequence shown here is derived from an EMBL/GenBank/DDBJ whole genome shotgun (WGS) entry which is preliminary data.</text>
</comment>
<reference evidence="8" key="2">
    <citation type="journal article" date="2014" name="ISME J.">
        <title>Microbial stratification in low pH oxic and suboxic macroscopic growths along an acid mine drainage.</title>
        <authorList>
            <person name="Mendez-Garcia C."/>
            <person name="Mesa V."/>
            <person name="Sprenger R.R."/>
            <person name="Richter M."/>
            <person name="Diez M.S."/>
            <person name="Solano J."/>
            <person name="Bargiela R."/>
            <person name="Golyshina O.V."/>
            <person name="Manteca A."/>
            <person name="Ramos J.L."/>
            <person name="Gallego J.R."/>
            <person name="Llorente I."/>
            <person name="Martins Dos Santos V.A."/>
            <person name="Jensen O.N."/>
            <person name="Pelaez A.I."/>
            <person name="Sanchez J."/>
            <person name="Ferrer M."/>
        </authorList>
    </citation>
    <scope>NUCLEOTIDE SEQUENCE</scope>
</reference>
<evidence type="ECO:0000256" key="7">
    <source>
        <dbReference type="ARBA" id="ARBA00023180"/>
    </source>
</evidence>
<dbReference type="GO" id="GO:0016051">
    <property type="term" value="P:carbohydrate biosynthetic process"/>
    <property type="evidence" value="ECO:0007669"/>
    <property type="project" value="InterPro"/>
</dbReference>
<keyword evidence="7" id="KW-0325">Glycoprotein</keyword>
<keyword evidence="3" id="KW-0812">Transmembrane</keyword>
<protein>
    <submittedName>
        <fullName evidence="8">Uncharacterized protein</fullName>
    </submittedName>
</protein>
<dbReference type="PANTHER" id="PTHR12137">
    <property type="entry name" value="CARBOHYDRATE SULFOTRANSFERASE"/>
    <property type="match status" value="1"/>
</dbReference>
<evidence type="ECO:0000256" key="3">
    <source>
        <dbReference type="ARBA" id="ARBA00022692"/>
    </source>
</evidence>
<evidence type="ECO:0000256" key="5">
    <source>
        <dbReference type="ARBA" id="ARBA00023034"/>
    </source>
</evidence>
<dbReference type="AlphaFoldDB" id="T1CWQ6"/>
<reference evidence="8" key="1">
    <citation type="submission" date="2013-08" db="EMBL/GenBank/DDBJ databases">
        <authorList>
            <person name="Mendez C."/>
            <person name="Richter M."/>
            <person name="Ferrer M."/>
            <person name="Sanchez J."/>
        </authorList>
    </citation>
    <scope>NUCLEOTIDE SEQUENCE</scope>
</reference>
<gene>
    <name evidence="8" type="ORF">B1A_04861</name>
</gene>
<evidence type="ECO:0000313" key="8">
    <source>
        <dbReference type="EMBL" id="EQD73614.1"/>
    </source>
</evidence>
<dbReference type="PANTHER" id="PTHR12137:SF54">
    <property type="entry name" value="CARBOHYDRATE SULFOTRANSFERASE"/>
    <property type="match status" value="1"/>
</dbReference>
<organism evidence="8">
    <name type="scientific">mine drainage metagenome</name>
    <dbReference type="NCBI Taxonomy" id="410659"/>
    <lineage>
        <taxon>unclassified sequences</taxon>
        <taxon>metagenomes</taxon>
        <taxon>ecological metagenomes</taxon>
    </lineage>
</organism>
<feature type="non-terminal residue" evidence="8">
    <location>
        <position position="1"/>
    </location>
</feature>
<dbReference type="InterPro" id="IPR018011">
    <property type="entry name" value="Carb_sulfotrans_8-10"/>
</dbReference>
<dbReference type="EMBL" id="AUZX01003546">
    <property type="protein sequence ID" value="EQD73614.1"/>
    <property type="molecule type" value="Genomic_DNA"/>
</dbReference>
<dbReference type="InterPro" id="IPR005331">
    <property type="entry name" value="Sulfotransferase"/>
</dbReference>
<dbReference type="GO" id="GO:0008146">
    <property type="term" value="F:sulfotransferase activity"/>
    <property type="evidence" value="ECO:0007669"/>
    <property type="project" value="InterPro"/>
</dbReference>
<feature type="non-terminal residue" evidence="8">
    <location>
        <position position="166"/>
    </location>
</feature>
<evidence type="ECO:0000256" key="6">
    <source>
        <dbReference type="ARBA" id="ARBA00023136"/>
    </source>
</evidence>
<evidence type="ECO:0000256" key="2">
    <source>
        <dbReference type="ARBA" id="ARBA00022679"/>
    </source>
</evidence>
<proteinExistence type="predicted"/>
<accession>T1CWQ6</accession>
<dbReference type="GO" id="GO:0000139">
    <property type="term" value="C:Golgi membrane"/>
    <property type="evidence" value="ECO:0007669"/>
    <property type="project" value="UniProtKB-SubCell"/>
</dbReference>
<keyword evidence="2" id="KW-0808">Transferase</keyword>
<name>T1CWQ6_9ZZZZ</name>
<evidence type="ECO:0000256" key="4">
    <source>
        <dbReference type="ARBA" id="ARBA00022989"/>
    </source>
</evidence>